<protein>
    <submittedName>
        <fullName evidence="1">Uncharacterized protein</fullName>
    </submittedName>
</protein>
<keyword evidence="2" id="KW-1185">Reference proteome</keyword>
<gene>
    <name evidence="1" type="ORF">SacmaDRAFT_1889</name>
</gene>
<dbReference type="Proteomes" id="UP000004926">
    <property type="component" value="Chromosome"/>
</dbReference>
<dbReference type="EMBL" id="CM001439">
    <property type="protein sequence ID" value="EHR50153.1"/>
    <property type="molecule type" value="Genomic_DNA"/>
</dbReference>
<dbReference type="AlphaFoldDB" id="H5X7D4"/>
<dbReference type="HOGENOM" id="CLU_3375770_0_0_11"/>
<organism evidence="1 2">
    <name type="scientific">Saccharomonospora marina XMU15</name>
    <dbReference type="NCBI Taxonomy" id="882083"/>
    <lineage>
        <taxon>Bacteria</taxon>
        <taxon>Bacillati</taxon>
        <taxon>Actinomycetota</taxon>
        <taxon>Actinomycetes</taxon>
        <taxon>Pseudonocardiales</taxon>
        <taxon>Pseudonocardiaceae</taxon>
        <taxon>Saccharomonospora</taxon>
    </lineage>
</organism>
<proteinExistence type="predicted"/>
<evidence type="ECO:0000313" key="2">
    <source>
        <dbReference type="Proteomes" id="UP000004926"/>
    </source>
</evidence>
<reference evidence="1 2" key="1">
    <citation type="journal article" date="2012" name="Stand. Genomic Sci.">
        <title>Genome sequence of the ocean sediment bacterium Saccharomonospora marina type strain (XMU15(T)).</title>
        <authorList>
            <person name="Klenk H.P."/>
            <person name="Lu M."/>
            <person name="Lucas S."/>
            <person name="Lapidus A."/>
            <person name="Copeland A."/>
            <person name="Pitluck S."/>
            <person name="Goodwin L.A."/>
            <person name="Han C."/>
            <person name="Tapia R."/>
            <person name="Brambilla E.M."/>
            <person name="Potter G."/>
            <person name="Land M."/>
            <person name="Ivanova N."/>
            <person name="Rohde M."/>
            <person name="Goker M."/>
            <person name="Detter J.C."/>
            <person name="Li W.J."/>
            <person name="Kyrpides N.C."/>
            <person name="Woyke T."/>
        </authorList>
    </citation>
    <scope>NUCLEOTIDE SEQUENCE [LARGE SCALE GENOMIC DNA]</scope>
    <source>
        <strain evidence="1 2">XMU15</strain>
    </source>
</reference>
<accession>H5X7D4</accession>
<sequence>MWLRGKHAAAIEDNVAFGRAVEDFGASVAATHGA</sequence>
<evidence type="ECO:0000313" key="1">
    <source>
        <dbReference type="EMBL" id="EHR50153.1"/>
    </source>
</evidence>
<name>H5X7D4_9PSEU</name>